<proteinExistence type="inferred from homology"/>
<dbReference type="EMBL" id="CP121196">
    <property type="protein sequence ID" value="XBH15807.1"/>
    <property type="molecule type" value="Genomic_DNA"/>
</dbReference>
<dbReference type="PROSITE" id="PS00853">
    <property type="entry name" value="BETA_ELIM_LYASE"/>
    <property type="match status" value="1"/>
</dbReference>
<comment type="similarity">
    <text evidence="2">Belongs to the beta-eliminating lyase family.</text>
</comment>
<feature type="modified residue" description="N6-(pyridoxal phosphate)lysine" evidence="5">
    <location>
        <position position="259"/>
    </location>
</feature>
<evidence type="ECO:0000256" key="3">
    <source>
        <dbReference type="ARBA" id="ARBA00022898"/>
    </source>
</evidence>
<protein>
    <submittedName>
        <fullName evidence="7">Tryptophanase</fullName>
    </submittedName>
</protein>
<dbReference type="RefSeq" id="WP_348261039.1">
    <property type="nucleotide sequence ID" value="NZ_CP121196.1"/>
</dbReference>
<dbReference type="InterPro" id="IPR018176">
    <property type="entry name" value="Tryptophanase_CS"/>
</dbReference>
<evidence type="ECO:0000256" key="4">
    <source>
        <dbReference type="ARBA" id="ARBA00023239"/>
    </source>
</evidence>
<evidence type="ECO:0000256" key="1">
    <source>
        <dbReference type="ARBA" id="ARBA00001933"/>
    </source>
</evidence>
<sequence length="450" mass="50098">MSVRTIIEPFRIKSVEPIRWTTREQREELLKAAHYNLFLLHADDVLIDLLTDSGTGAMSTHQWAAIMEGDESYAGSRSYDRFRNSVHDIVGYTHIIPTHQGRAAERILFGVTCKKGDVVPNNTHFDTTRANVEFVGAEAVDLLIPEGRQPSLQYPFKGNMDVVALEALIARVGRERIPLVMLTVTNNSGGGQPVSMENVRQVSAICKRHRIPLYFDACRFAENAWFIKLREPGYADKTPKEIAQEMFRYGDGCTMSAKKDGMANIGGFLCTSNDLLAQQEKDLLILTEGYPTYGGLAGRDLEAIAVGIQEALQVDYLRYRIASTAYLGNHIAEGGVPIVQPPGGHAIYIDARAFLPHIPSSQFPGVALASELYLEGGVRSVEIGTLMFANAAQMDLVRLAMPRRVYTQSHVDYLVEVILEVFRNRAQIRGMRLTHEAPFLRHFTAHLAPI</sequence>
<dbReference type="GO" id="GO:0009072">
    <property type="term" value="P:aromatic amino acid metabolic process"/>
    <property type="evidence" value="ECO:0007669"/>
    <property type="project" value="InterPro"/>
</dbReference>
<dbReference type="InterPro" id="IPR001597">
    <property type="entry name" value="ArAA_b-elim_lyase/Thr_aldolase"/>
</dbReference>
<dbReference type="PANTHER" id="PTHR32325">
    <property type="entry name" value="BETA-ELIMINATING LYASE-LIKE PROTEIN-RELATED"/>
    <property type="match status" value="1"/>
</dbReference>
<dbReference type="InterPro" id="IPR015422">
    <property type="entry name" value="PyrdxlP-dep_Trfase_small"/>
</dbReference>
<dbReference type="NCBIfam" id="NF009709">
    <property type="entry name" value="PRK13238.1"/>
    <property type="match status" value="1"/>
</dbReference>
<keyword evidence="3 5" id="KW-0663">Pyridoxal phosphate</keyword>
<comment type="cofactor">
    <cofactor evidence="1 5">
        <name>pyridoxal 5'-phosphate</name>
        <dbReference type="ChEBI" id="CHEBI:597326"/>
    </cofactor>
</comment>
<dbReference type="PANTHER" id="PTHR32325:SF4">
    <property type="entry name" value="TRYPTOPHANASE"/>
    <property type="match status" value="1"/>
</dbReference>
<dbReference type="InterPro" id="IPR011166">
    <property type="entry name" value="Beta-eliminating_lyase"/>
</dbReference>
<dbReference type="GO" id="GO:0016830">
    <property type="term" value="F:carbon-carbon lyase activity"/>
    <property type="evidence" value="ECO:0007669"/>
    <property type="project" value="InterPro"/>
</dbReference>
<dbReference type="SUPFAM" id="SSF53383">
    <property type="entry name" value="PLP-dependent transferases"/>
    <property type="match status" value="1"/>
</dbReference>
<reference evidence="7" key="1">
    <citation type="submission" date="2023-03" db="EMBL/GenBank/DDBJ databases">
        <title>Edaphobacter sp.</title>
        <authorList>
            <person name="Huber K.J."/>
            <person name="Papendorf J."/>
            <person name="Pilke C."/>
            <person name="Bunk B."/>
            <person name="Sproeer C."/>
            <person name="Pester M."/>
        </authorList>
    </citation>
    <scope>NUCLEOTIDE SEQUENCE</scope>
    <source>
        <strain evidence="7">DSM 110680</strain>
    </source>
</reference>
<organism evidence="7">
    <name type="scientific">Telmatobacter sp. DSM 110680</name>
    <dbReference type="NCBI Taxonomy" id="3036704"/>
    <lineage>
        <taxon>Bacteria</taxon>
        <taxon>Pseudomonadati</taxon>
        <taxon>Acidobacteriota</taxon>
        <taxon>Terriglobia</taxon>
        <taxon>Terriglobales</taxon>
        <taxon>Acidobacteriaceae</taxon>
        <taxon>Telmatobacter</taxon>
    </lineage>
</organism>
<accession>A0AAU7DEP6</accession>
<dbReference type="Pfam" id="PF01212">
    <property type="entry name" value="Beta_elim_lyase"/>
    <property type="match status" value="1"/>
</dbReference>
<dbReference type="AlphaFoldDB" id="A0AAU7DEP6"/>
<keyword evidence="4" id="KW-0456">Lyase</keyword>
<dbReference type="Gene3D" id="3.40.640.10">
    <property type="entry name" value="Type I PLP-dependent aspartate aminotransferase-like (Major domain)"/>
    <property type="match status" value="1"/>
</dbReference>
<dbReference type="InterPro" id="IPR015421">
    <property type="entry name" value="PyrdxlP-dep_Trfase_major"/>
</dbReference>
<name>A0AAU7DEP6_9BACT</name>
<dbReference type="PIRSF" id="PIRSF001386">
    <property type="entry name" value="Trpase"/>
    <property type="match status" value="1"/>
</dbReference>
<evidence type="ECO:0000313" key="7">
    <source>
        <dbReference type="EMBL" id="XBH15807.1"/>
    </source>
</evidence>
<evidence type="ECO:0000256" key="2">
    <source>
        <dbReference type="ARBA" id="ARBA00009721"/>
    </source>
</evidence>
<dbReference type="Gene3D" id="3.90.1150.10">
    <property type="entry name" value="Aspartate Aminotransferase, domain 1"/>
    <property type="match status" value="1"/>
</dbReference>
<feature type="domain" description="Aromatic amino acid beta-eliminating lyase/threonine aldolase" evidence="6">
    <location>
        <begin position="48"/>
        <end position="415"/>
    </location>
</feature>
<dbReference type="InterPro" id="IPR015424">
    <property type="entry name" value="PyrdxlP-dep_Trfase"/>
</dbReference>
<gene>
    <name evidence="7" type="ORF">P8935_14645</name>
</gene>
<evidence type="ECO:0000259" key="6">
    <source>
        <dbReference type="Pfam" id="PF01212"/>
    </source>
</evidence>
<evidence type="ECO:0000256" key="5">
    <source>
        <dbReference type="PIRSR" id="PIRSR611166-50"/>
    </source>
</evidence>